<keyword evidence="1" id="KW-0812">Transmembrane</keyword>
<dbReference type="EMBL" id="FOHU01000016">
    <property type="protein sequence ID" value="SET61630.1"/>
    <property type="molecule type" value="Genomic_DNA"/>
</dbReference>
<keyword evidence="3" id="KW-1185">Reference proteome</keyword>
<dbReference type="RefSeq" id="WP_090445738.1">
    <property type="nucleotide sequence ID" value="NZ_FOHU01000016.1"/>
</dbReference>
<dbReference type="OrthoDB" id="1953341at2"/>
<dbReference type="Proteomes" id="UP000199568">
    <property type="component" value="Unassembled WGS sequence"/>
</dbReference>
<dbReference type="AlphaFoldDB" id="A0A1I0FSY8"/>
<keyword evidence="1" id="KW-0472">Membrane</keyword>
<evidence type="ECO:0000256" key="1">
    <source>
        <dbReference type="SAM" id="Phobius"/>
    </source>
</evidence>
<dbReference type="STRING" id="426128.SAMN05660297_02939"/>
<proteinExistence type="predicted"/>
<sequence length="150" mass="17011">MKKFCWIVVIVFVVIAFMFTLSRYGWRIFGFSMCNSPNSLYAETVSVENGSVRIKGGIGSSAPAYVGHIYEIEDNNLYIGVKHNTLLGFINRWGNFDITISVDNTYIENVYFKDSNSEKLIWNVDEGIIRAIPQTTQSKDGATEDDEMNQ</sequence>
<organism evidence="2 3">
    <name type="scientific">Natronincola peptidivorans</name>
    <dbReference type="NCBI Taxonomy" id="426128"/>
    <lineage>
        <taxon>Bacteria</taxon>
        <taxon>Bacillati</taxon>
        <taxon>Bacillota</taxon>
        <taxon>Clostridia</taxon>
        <taxon>Peptostreptococcales</taxon>
        <taxon>Natronincolaceae</taxon>
        <taxon>Natronincola</taxon>
    </lineage>
</organism>
<reference evidence="2 3" key="1">
    <citation type="submission" date="2016-10" db="EMBL/GenBank/DDBJ databases">
        <authorList>
            <person name="de Groot N.N."/>
        </authorList>
    </citation>
    <scope>NUCLEOTIDE SEQUENCE [LARGE SCALE GENOMIC DNA]</scope>
    <source>
        <strain evidence="2 3">DSM 18979</strain>
    </source>
</reference>
<protein>
    <submittedName>
        <fullName evidence="2">Uncharacterized protein</fullName>
    </submittedName>
</protein>
<feature type="transmembrane region" description="Helical" evidence="1">
    <location>
        <begin position="6"/>
        <end position="26"/>
    </location>
</feature>
<accession>A0A1I0FSY8</accession>
<evidence type="ECO:0000313" key="3">
    <source>
        <dbReference type="Proteomes" id="UP000199568"/>
    </source>
</evidence>
<evidence type="ECO:0000313" key="2">
    <source>
        <dbReference type="EMBL" id="SET61630.1"/>
    </source>
</evidence>
<gene>
    <name evidence="2" type="ORF">SAMN05660297_02939</name>
</gene>
<name>A0A1I0FSY8_9FIRM</name>
<keyword evidence="1" id="KW-1133">Transmembrane helix</keyword>